<protein>
    <submittedName>
        <fullName evidence="2">ABC transporter substrate-binding protein</fullName>
    </submittedName>
</protein>
<proteinExistence type="predicted"/>
<dbReference type="CDD" id="cd14748">
    <property type="entry name" value="PBP2_UgpB"/>
    <property type="match status" value="1"/>
</dbReference>
<dbReference type="RefSeq" id="WP_378039712.1">
    <property type="nucleotide sequence ID" value="NZ_JBHLWH010000001.1"/>
</dbReference>
<organism evidence="2 3">
    <name type="scientific">Citricoccus parietis</name>
    <dbReference type="NCBI Taxonomy" id="592307"/>
    <lineage>
        <taxon>Bacteria</taxon>
        <taxon>Bacillati</taxon>
        <taxon>Actinomycetota</taxon>
        <taxon>Actinomycetes</taxon>
        <taxon>Micrococcales</taxon>
        <taxon>Micrococcaceae</taxon>
        <taxon>Citricoccus</taxon>
    </lineage>
</organism>
<reference evidence="2 3" key="1">
    <citation type="submission" date="2024-09" db="EMBL/GenBank/DDBJ databases">
        <authorList>
            <person name="Sun Q."/>
            <person name="Mori K."/>
        </authorList>
    </citation>
    <scope>NUCLEOTIDE SEQUENCE [LARGE SCALE GENOMIC DNA]</scope>
    <source>
        <strain evidence="2 3">CCM 7609</strain>
    </source>
</reference>
<dbReference type="PANTHER" id="PTHR43649:SF30">
    <property type="entry name" value="ABC TRANSPORTER SUBSTRATE-BINDING PROTEIN"/>
    <property type="match status" value="1"/>
</dbReference>
<dbReference type="PANTHER" id="PTHR43649">
    <property type="entry name" value="ARABINOSE-BINDING PROTEIN-RELATED"/>
    <property type="match status" value="1"/>
</dbReference>
<evidence type="ECO:0000313" key="3">
    <source>
        <dbReference type="Proteomes" id="UP001589575"/>
    </source>
</evidence>
<sequence length="440" mass="47461">MMTRLSTRRLMSGAATLSIAALALTACAGTGGATTSEAADTGSAEKIVFWSNHPGSSKDIEEEIIAEWNEENPDTPVELVDAGANYEEVAQKFNAALAGGDLPDVVVASDVNWFNFALNDNFAEMGPLWESQDVESDDLVDTLRDDYEFNDEHWAMPYARSTNLMYVNDQIFEEAGLPAEGFETWQDFAEAAPALKEVTGDDPVLVIPDGSNYLDWYFQGMIWTFGGAYSEDWTATFTQPESIEAGEFLQEMVQEGYIEISNDAVNTFGVGSAGALLESTGSLGGLKETAAMDFTTAYLPGPTPGAATGGAGLAIPSGISEERQANAVRFIDFLTNTDNTVKFSQATGYMPVRKSALEHPDEVAFLEENPNAMTAIEQLNENTQPQDAARVLVQGGGARIGGALDEITTGGADVTEVFTRLEEETQEIIDRDIKPKLDQQ</sequence>
<keyword evidence="3" id="KW-1185">Reference proteome</keyword>
<keyword evidence="1" id="KW-0732">Signal</keyword>
<dbReference type="SUPFAM" id="SSF53850">
    <property type="entry name" value="Periplasmic binding protein-like II"/>
    <property type="match status" value="1"/>
</dbReference>
<dbReference type="Gene3D" id="3.40.190.10">
    <property type="entry name" value="Periplasmic binding protein-like II"/>
    <property type="match status" value="1"/>
</dbReference>
<name>A0ABV5FUJ6_9MICC</name>
<feature type="signal peptide" evidence="1">
    <location>
        <begin position="1"/>
        <end position="28"/>
    </location>
</feature>
<evidence type="ECO:0000256" key="1">
    <source>
        <dbReference type="SAM" id="SignalP"/>
    </source>
</evidence>
<dbReference type="InterPro" id="IPR006059">
    <property type="entry name" value="SBP"/>
</dbReference>
<evidence type="ECO:0000313" key="2">
    <source>
        <dbReference type="EMBL" id="MFB9070358.1"/>
    </source>
</evidence>
<accession>A0ABV5FUJ6</accession>
<comment type="caution">
    <text evidence="2">The sequence shown here is derived from an EMBL/GenBank/DDBJ whole genome shotgun (WGS) entry which is preliminary data.</text>
</comment>
<dbReference type="EMBL" id="JBHMFI010000001">
    <property type="protein sequence ID" value="MFB9070358.1"/>
    <property type="molecule type" value="Genomic_DNA"/>
</dbReference>
<feature type="chain" id="PRO_5046948238" evidence="1">
    <location>
        <begin position="29"/>
        <end position="440"/>
    </location>
</feature>
<dbReference type="Pfam" id="PF13416">
    <property type="entry name" value="SBP_bac_8"/>
    <property type="match status" value="1"/>
</dbReference>
<dbReference type="Proteomes" id="UP001589575">
    <property type="component" value="Unassembled WGS sequence"/>
</dbReference>
<dbReference type="PROSITE" id="PS51257">
    <property type="entry name" value="PROKAR_LIPOPROTEIN"/>
    <property type="match status" value="1"/>
</dbReference>
<gene>
    <name evidence="2" type="ORF">ACFFX0_03820</name>
</gene>
<dbReference type="InterPro" id="IPR050490">
    <property type="entry name" value="Bact_solute-bd_prot1"/>
</dbReference>